<dbReference type="PROSITE" id="PS50835">
    <property type="entry name" value="IG_LIKE"/>
    <property type="match status" value="1"/>
</dbReference>
<proteinExistence type="predicted"/>
<dbReference type="InterPro" id="IPR003599">
    <property type="entry name" value="Ig_sub"/>
</dbReference>
<dbReference type="InterPro" id="IPR036179">
    <property type="entry name" value="Ig-like_dom_sf"/>
</dbReference>
<dbReference type="InterPro" id="IPR007110">
    <property type="entry name" value="Ig-like_dom"/>
</dbReference>
<evidence type="ECO:0000259" key="1">
    <source>
        <dbReference type="PROSITE" id="PS50835"/>
    </source>
</evidence>
<keyword evidence="3" id="KW-1185">Reference proteome</keyword>
<dbReference type="CDD" id="cd00096">
    <property type="entry name" value="Ig"/>
    <property type="match status" value="1"/>
</dbReference>
<comment type="caution">
    <text evidence="2">The sequence shown here is derived from an EMBL/GenBank/DDBJ whole genome shotgun (WGS) entry which is preliminary data.</text>
</comment>
<sequence>MIASQLHLGYSPRFLGCEHLPSVILFTYPLSLNCSGDSVSAPQYSWNRDFIPLNDAITQGYFSTSAPGILVKNSLFKEDSGDYTCIVSNSLGLIHQSTYITILNDTRFIHEPSSGSFALAQDNYLVCEASVDEELSLSFKWLVDGILFAAKYNALSPLNIYIYIRIFLIRLATEKDNISTMEQDLVPEQHTAPEASPIDIDPEYDAMDIGTGNEIWEYFLQQQKEQMTQSMDPQQPHIPVATTSLHQQYSIYHTCYPPVHYDTTPHGIRPQPFPLFANSFLIFV</sequence>
<dbReference type="EMBL" id="JAKMXF010000302">
    <property type="protein sequence ID" value="KAI6651813.1"/>
    <property type="molecule type" value="Genomic_DNA"/>
</dbReference>
<dbReference type="Pfam" id="PF13895">
    <property type="entry name" value="Ig_2"/>
    <property type="match status" value="1"/>
</dbReference>
<feature type="domain" description="Ig-like" evidence="1">
    <location>
        <begin position="12"/>
        <end position="101"/>
    </location>
</feature>
<dbReference type="Proteomes" id="UP001165289">
    <property type="component" value="Unassembled WGS sequence"/>
</dbReference>
<protein>
    <submittedName>
        <fullName evidence="2">Neuroglian-like</fullName>
    </submittedName>
</protein>
<dbReference type="Gene3D" id="2.60.40.10">
    <property type="entry name" value="Immunoglobulins"/>
    <property type="match status" value="1"/>
</dbReference>
<dbReference type="SUPFAM" id="SSF48726">
    <property type="entry name" value="Immunoglobulin"/>
    <property type="match status" value="1"/>
</dbReference>
<evidence type="ECO:0000313" key="3">
    <source>
        <dbReference type="Proteomes" id="UP001165289"/>
    </source>
</evidence>
<dbReference type="AlphaFoldDB" id="A0AAV7JSE5"/>
<dbReference type="InterPro" id="IPR013783">
    <property type="entry name" value="Ig-like_fold"/>
</dbReference>
<dbReference type="SMART" id="SM00409">
    <property type="entry name" value="IG"/>
    <property type="match status" value="1"/>
</dbReference>
<name>A0AAV7JSE5_9METZ</name>
<accession>A0AAV7JSE5</accession>
<gene>
    <name evidence="2" type="ORF">LOD99_5060</name>
</gene>
<reference evidence="2 3" key="1">
    <citation type="journal article" date="2023" name="BMC Biol.">
        <title>The compact genome of the sponge Oopsacas minuta (Hexactinellida) is lacking key metazoan core genes.</title>
        <authorList>
            <person name="Santini S."/>
            <person name="Schenkelaars Q."/>
            <person name="Jourda C."/>
            <person name="Duchesne M."/>
            <person name="Belahbib H."/>
            <person name="Rocher C."/>
            <person name="Selva M."/>
            <person name="Riesgo A."/>
            <person name="Vervoort M."/>
            <person name="Leys S.P."/>
            <person name="Kodjabachian L."/>
            <person name="Le Bivic A."/>
            <person name="Borchiellini C."/>
            <person name="Claverie J.M."/>
            <person name="Renard E."/>
        </authorList>
    </citation>
    <scope>NUCLEOTIDE SEQUENCE [LARGE SCALE GENOMIC DNA]</scope>
    <source>
        <strain evidence="2">SPO-2</strain>
    </source>
</reference>
<organism evidence="2 3">
    <name type="scientific">Oopsacas minuta</name>
    <dbReference type="NCBI Taxonomy" id="111878"/>
    <lineage>
        <taxon>Eukaryota</taxon>
        <taxon>Metazoa</taxon>
        <taxon>Porifera</taxon>
        <taxon>Hexactinellida</taxon>
        <taxon>Hexasterophora</taxon>
        <taxon>Lyssacinosida</taxon>
        <taxon>Leucopsacidae</taxon>
        <taxon>Oopsacas</taxon>
    </lineage>
</organism>
<evidence type="ECO:0000313" key="2">
    <source>
        <dbReference type="EMBL" id="KAI6651813.1"/>
    </source>
</evidence>